<proteinExistence type="predicted"/>
<dbReference type="FunFam" id="3.40.50.10050:FF:000002">
    <property type="entry name" value="Eukaryotic translation initiation factor 5B"/>
    <property type="match status" value="1"/>
</dbReference>
<dbReference type="OMA" id="FRQSKPA"/>
<dbReference type="InterPro" id="IPR036925">
    <property type="entry name" value="TIF_IF2_dom3_sf"/>
</dbReference>
<dbReference type="SUPFAM" id="SSF50447">
    <property type="entry name" value="Translation proteins"/>
    <property type="match status" value="1"/>
</dbReference>
<dbReference type="InterPro" id="IPR009000">
    <property type="entry name" value="Transl_B-barrel_sf"/>
</dbReference>
<dbReference type="Proteomes" id="UP000188268">
    <property type="component" value="Unassembled WGS sequence"/>
</dbReference>
<dbReference type="GO" id="GO:0005739">
    <property type="term" value="C:mitochondrion"/>
    <property type="evidence" value="ECO:0007669"/>
    <property type="project" value="TreeGrafter"/>
</dbReference>
<feature type="region of interest" description="Disordered" evidence="3">
    <location>
        <begin position="1"/>
        <end position="65"/>
    </location>
</feature>
<dbReference type="InterPro" id="IPR027417">
    <property type="entry name" value="P-loop_NTPase"/>
</dbReference>
<dbReference type="PANTHER" id="PTHR43381">
    <property type="entry name" value="TRANSLATION INITIATION FACTOR IF-2-RELATED"/>
    <property type="match status" value="1"/>
</dbReference>
<dbReference type="EMBL" id="AWWV01015622">
    <property type="protein sequence ID" value="OMO52013.1"/>
    <property type="molecule type" value="Genomic_DNA"/>
</dbReference>
<comment type="caution">
    <text evidence="6">The sequence shown here is derived from an EMBL/GenBank/DDBJ whole genome shotgun (WGS) entry which is preliminary data.</text>
</comment>
<evidence type="ECO:0000313" key="7">
    <source>
        <dbReference type="Proteomes" id="UP000188268"/>
    </source>
</evidence>
<evidence type="ECO:0000256" key="1">
    <source>
        <dbReference type="ARBA" id="ARBA00022741"/>
    </source>
</evidence>
<evidence type="ECO:0000259" key="5">
    <source>
        <dbReference type="Pfam" id="PF14578"/>
    </source>
</evidence>
<dbReference type="FunFam" id="2.40.30.10:FF:000013">
    <property type="entry name" value="eukaryotic translation initiation factor 5B"/>
    <property type="match status" value="1"/>
</dbReference>
<sequence>MRNQILVNAGGVPLPTADKDGGAPAKRPIYQTKKSSKPAAHGAASTKPEEHVEAKEKQEEEQGTEIDVQNLRSPICCILGHVDSGKTTLLDRIRGTDVQGGEAGGITQQIGATYFPAENIKERTKELRADAKLKVPGLLQSLKQQSDDVQIEFKWRLTDIITQFKEQGLNTELYYKNKEMGETYSIVPTSAVTGEGLPDLLLLLLKWAQKTMVEKLTFKDELQSTVLEVKVIEGLGTTVDVVLVNGVLRVGDQIVVCGLEGPIVTVVRALLTPHPMKELRVKGKYMNQKEIKAAQFFKVAAPGLKHAIAGTALYVVENLDYLEDVKEAVMEDMKSVMCRVDKSGEGVHVQASTLGSLEALLELLKSPEVDIPVSGIGIGPIHTKDIKKASVMVERKNEYATILGFDVKPTPEAQELAADKLGVRIFTSDIIYHLFDQFKAFIDVVKEEKKKEAEKEVVFPYILKILPKCAYKTKDPITLGVKVLEGTLKVGTQICVRQKKFINLGEVTSIANSYGPVIEGKKGQNVVIRITGSNHDEQHMEHGIDFEDEDELVSNIPRNSIDLLETYFKDDLNKEEWKLVQELKSSGCWFKNNILKVRPRFPRSVCLPQSNILKLNP</sequence>
<dbReference type="InterPro" id="IPR015760">
    <property type="entry name" value="TIF_IF2"/>
</dbReference>
<dbReference type="OrthoDB" id="4928at2759"/>
<name>A0A1R3G1R6_COCAP</name>
<evidence type="ECO:0000256" key="2">
    <source>
        <dbReference type="ARBA" id="ARBA00023134"/>
    </source>
</evidence>
<dbReference type="GO" id="GO:0003743">
    <property type="term" value="F:translation initiation factor activity"/>
    <property type="evidence" value="ECO:0007669"/>
    <property type="project" value="TreeGrafter"/>
</dbReference>
<dbReference type="SUPFAM" id="SSF52156">
    <property type="entry name" value="Initiation factor IF2/eIF5b, domain 3"/>
    <property type="match status" value="1"/>
</dbReference>
<keyword evidence="1" id="KW-0547">Nucleotide-binding</keyword>
<dbReference type="Gene3D" id="3.40.50.10050">
    <property type="entry name" value="Translation initiation factor IF- 2, domain 3"/>
    <property type="match status" value="1"/>
</dbReference>
<evidence type="ECO:0000259" key="4">
    <source>
        <dbReference type="Pfam" id="PF11987"/>
    </source>
</evidence>
<dbReference type="Pfam" id="PF11987">
    <property type="entry name" value="IF-2"/>
    <property type="match status" value="1"/>
</dbReference>
<keyword evidence="2" id="KW-0342">GTP-binding</keyword>
<dbReference type="GO" id="GO:0005525">
    <property type="term" value="F:GTP binding"/>
    <property type="evidence" value="ECO:0007669"/>
    <property type="project" value="UniProtKB-KW"/>
</dbReference>
<feature type="compositionally biased region" description="Basic and acidic residues" evidence="3">
    <location>
        <begin position="47"/>
        <end position="60"/>
    </location>
</feature>
<reference evidence="6 7" key="1">
    <citation type="submission" date="2013-09" db="EMBL/GenBank/DDBJ databases">
        <title>Corchorus capsularis genome sequencing.</title>
        <authorList>
            <person name="Alam M."/>
            <person name="Haque M.S."/>
            <person name="Islam M.S."/>
            <person name="Emdad E.M."/>
            <person name="Islam M.M."/>
            <person name="Ahmed B."/>
            <person name="Halim A."/>
            <person name="Hossen Q.M.M."/>
            <person name="Hossain M.Z."/>
            <person name="Ahmed R."/>
            <person name="Khan M.M."/>
            <person name="Islam R."/>
            <person name="Rashid M.M."/>
            <person name="Khan S.A."/>
            <person name="Rahman M.S."/>
            <person name="Alam M."/>
        </authorList>
    </citation>
    <scope>NUCLEOTIDE SEQUENCE [LARGE SCALE GENOMIC DNA]</scope>
    <source>
        <strain evidence="7">cv. CVL-1</strain>
        <tissue evidence="6">Whole seedling</tissue>
    </source>
</reference>
<dbReference type="AlphaFoldDB" id="A0A1R3G1R6"/>
<keyword evidence="7" id="KW-1185">Reference proteome</keyword>
<dbReference type="Gene3D" id="2.40.30.10">
    <property type="entry name" value="Translation factors"/>
    <property type="match status" value="2"/>
</dbReference>
<evidence type="ECO:0000313" key="6">
    <source>
        <dbReference type="EMBL" id="OMO52013.1"/>
    </source>
</evidence>
<dbReference type="PANTHER" id="PTHR43381:SF4">
    <property type="entry name" value="EUKARYOTIC TRANSLATION INITIATION FACTOR 5B"/>
    <property type="match status" value="1"/>
</dbReference>
<gene>
    <name evidence="6" type="ORF">CCACVL1_29432</name>
</gene>
<dbReference type="STRING" id="210143.A0A1R3G1R6"/>
<organism evidence="6 7">
    <name type="scientific">Corchorus capsularis</name>
    <name type="common">Jute</name>
    <dbReference type="NCBI Taxonomy" id="210143"/>
    <lineage>
        <taxon>Eukaryota</taxon>
        <taxon>Viridiplantae</taxon>
        <taxon>Streptophyta</taxon>
        <taxon>Embryophyta</taxon>
        <taxon>Tracheophyta</taxon>
        <taxon>Spermatophyta</taxon>
        <taxon>Magnoliopsida</taxon>
        <taxon>eudicotyledons</taxon>
        <taxon>Gunneridae</taxon>
        <taxon>Pentapetalae</taxon>
        <taxon>rosids</taxon>
        <taxon>malvids</taxon>
        <taxon>Malvales</taxon>
        <taxon>Malvaceae</taxon>
        <taxon>Grewioideae</taxon>
        <taxon>Apeibeae</taxon>
        <taxon>Corchorus</taxon>
    </lineage>
</organism>
<dbReference type="SUPFAM" id="SSF52540">
    <property type="entry name" value="P-loop containing nucleoside triphosphate hydrolases"/>
    <property type="match status" value="1"/>
</dbReference>
<accession>A0A1R3G1R6</accession>
<dbReference type="CDD" id="cd03703">
    <property type="entry name" value="aeIF5B_II"/>
    <property type="match status" value="1"/>
</dbReference>
<dbReference type="Gramene" id="OMO52013">
    <property type="protein sequence ID" value="OMO52013"/>
    <property type="gene ID" value="CCACVL1_29432"/>
</dbReference>
<dbReference type="InterPro" id="IPR023115">
    <property type="entry name" value="TIF_IF2_dom3"/>
</dbReference>
<protein>
    <submittedName>
        <fullName evidence="6">Uncharacterized protein</fullName>
    </submittedName>
</protein>
<dbReference type="InterPro" id="IPR029459">
    <property type="entry name" value="EFTU-type"/>
</dbReference>
<dbReference type="Gene3D" id="3.40.50.300">
    <property type="entry name" value="P-loop containing nucleotide triphosphate hydrolases"/>
    <property type="match status" value="2"/>
</dbReference>
<evidence type="ECO:0000256" key="3">
    <source>
        <dbReference type="SAM" id="MobiDB-lite"/>
    </source>
</evidence>
<feature type="domain" description="Translation initiation factor IF- 2" evidence="4">
    <location>
        <begin position="325"/>
        <end position="439"/>
    </location>
</feature>
<feature type="domain" description="Elongation factor Tu-type" evidence="5">
    <location>
        <begin position="460"/>
        <end position="533"/>
    </location>
</feature>
<dbReference type="Pfam" id="PF14578">
    <property type="entry name" value="GTP_EFTU_D4"/>
    <property type="match status" value="1"/>
</dbReference>